<dbReference type="PANTHER" id="PTHR28286">
    <property type="match status" value="1"/>
</dbReference>
<feature type="transmembrane region" description="Helical" evidence="7">
    <location>
        <begin position="89"/>
        <end position="109"/>
    </location>
</feature>
<evidence type="ECO:0000256" key="4">
    <source>
        <dbReference type="ARBA" id="ARBA00022989"/>
    </source>
</evidence>
<evidence type="ECO:0000256" key="1">
    <source>
        <dbReference type="ARBA" id="ARBA00004141"/>
    </source>
</evidence>
<dbReference type="EMBL" id="JAZHXI010000016">
    <property type="protein sequence ID" value="KAL2063137.1"/>
    <property type="molecule type" value="Genomic_DNA"/>
</dbReference>
<proteinExistence type="inferred from homology"/>
<comment type="subcellular location">
    <subcellularLocation>
        <location evidence="1">Membrane</location>
        <topology evidence="1">Multi-pass membrane protein</topology>
    </subcellularLocation>
</comment>
<feature type="compositionally biased region" description="Polar residues" evidence="6">
    <location>
        <begin position="445"/>
        <end position="461"/>
    </location>
</feature>
<feature type="transmembrane region" description="Helical" evidence="7">
    <location>
        <begin position="58"/>
        <end position="82"/>
    </location>
</feature>
<evidence type="ECO:0000256" key="2">
    <source>
        <dbReference type="ARBA" id="ARBA00008130"/>
    </source>
</evidence>
<dbReference type="CDD" id="cd15239">
    <property type="entry name" value="7tm_YRO2_fungal-like"/>
    <property type="match status" value="1"/>
</dbReference>
<evidence type="ECO:0000259" key="8">
    <source>
        <dbReference type="PROSITE" id="PS50217"/>
    </source>
</evidence>
<evidence type="ECO:0000256" key="6">
    <source>
        <dbReference type="SAM" id="MobiDB-lite"/>
    </source>
</evidence>
<dbReference type="SMART" id="SM00338">
    <property type="entry name" value="BRLZ"/>
    <property type="match status" value="1"/>
</dbReference>
<dbReference type="Pfam" id="PF00170">
    <property type="entry name" value="bZIP_1"/>
    <property type="match status" value="1"/>
</dbReference>
<evidence type="ECO:0000256" key="3">
    <source>
        <dbReference type="ARBA" id="ARBA00022692"/>
    </source>
</evidence>
<dbReference type="Gene3D" id="1.20.1070.10">
    <property type="entry name" value="Rhodopsin 7-helix transmembrane proteins"/>
    <property type="match status" value="1"/>
</dbReference>
<organism evidence="9 10">
    <name type="scientific">Oculimacula yallundae</name>
    <dbReference type="NCBI Taxonomy" id="86028"/>
    <lineage>
        <taxon>Eukaryota</taxon>
        <taxon>Fungi</taxon>
        <taxon>Dikarya</taxon>
        <taxon>Ascomycota</taxon>
        <taxon>Pezizomycotina</taxon>
        <taxon>Leotiomycetes</taxon>
        <taxon>Helotiales</taxon>
        <taxon>Ploettnerulaceae</taxon>
        <taxon>Oculimacula</taxon>
    </lineage>
</organism>
<dbReference type="InterPro" id="IPR001425">
    <property type="entry name" value="Arc/bac/fun_rhodopsins"/>
</dbReference>
<dbReference type="SMART" id="SM01021">
    <property type="entry name" value="Bac_rhodopsin"/>
    <property type="match status" value="1"/>
</dbReference>
<sequence length="461" mass="51878">MVVVILSAFKARAGEKIFHYLFTISLFASSVAYFTMASDLGYDPVEAYHDRSAKDTHQIFYAMYLNWVVGWPPVIIAVCLVSGISWATIIYNIVLAWAWVFSWLFSAVTSSTYKWGYFTFGTFAYFLLAISILGEDIRSGNRYSTGRQYQLISVYLVFIWLLYPIAFGIADGGNLISVTGGAVFFGVLDLLAVPFLAGVMLCLSRAWDYEQLNIKFTQTGRVHGSGPLSVQKGGPKRKKAKEFISIMTLYLPDNQVFPELGLDVDWSAIMVTDWQVSPSLQSSSIDSWSLEIPPSADSLSIEQTPALGDGKGRNTNLEESNTCPPIKLSVPPRIERRRAQNRDAQRLFRQKQKVRMESLEDKLIKVTGDYSRLLQHYEELERLYETLLRGQCTDVILHAERWQQLRVQALQSLQGFENCDESESKKNLGNISADDGCWQMRMIENEQQGASDGNESSDGAS</sequence>
<keyword evidence="4 7" id="KW-1133">Transmembrane helix</keyword>
<protein>
    <recommendedName>
        <fullName evidence="8">BZIP domain-containing protein</fullName>
    </recommendedName>
</protein>
<dbReference type="InterPro" id="IPR046347">
    <property type="entry name" value="bZIP_sf"/>
</dbReference>
<evidence type="ECO:0000313" key="9">
    <source>
        <dbReference type="EMBL" id="KAL2063137.1"/>
    </source>
</evidence>
<keyword evidence="3 7" id="KW-0812">Transmembrane</keyword>
<dbReference type="InterPro" id="IPR043476">
    <property type="entry name" value="Yro2-like_7TM"/>
</dbReference>
<gene>
    <name evidence="9" type="ORF">VTL71DRAFT_6209</name>
</gene>
<feature type="domain" description="BZIP" evidence="8">
    <location>
        <begin position="331"/>
        <end position="387"/>
    </location>
</feature>
<dbReference type="Proteomes" id="UP001595075">
    <property type="component" value="Unassembled WGS sequence"/>
</dbReference>
<feature type="transmembrane region" description="Helical" evidence="7">
    <location>
        <begin position="17"/>
        <end position="38"/>
    </location>
</feature>
<comment type="similarity">
    <text evidence="2">Belongs to the archaeal/bacterial/fungal opsin family.</text>
</comment>
<accession>A0ABR4C0P1</accession>
<keyword evidence="5 7" id="KW-0472">Membrane</keyword>
<feature type="transmembrane region" description="Helical" evidence="7">
    <location>
        <begin position="149"/>
        <end position="170"/>
    </location>
</feature>
<dbReference type="PANTHER" id="PTHR28286:SF1">
    <property type="entry name" value="30 KDA HEAT SHOCK PROTEIN-RELATED"/>
    <property type="match status" value="1"/>
</dbReference>
<feature type="region of interest" description="Disordered" evidence="6">
    <location>
        <begin position="442"/>
        <end position="461"/>
    </location>
</feature>
<feature type="transmembrane region" description="Helical" evidence="7">
    <location>
        <begin position="182"/>
        <end position="203"/>
    </location>
</feature>
<dbReference type="PROSITE" id="PS50217">
    <property type="entry name" value="BZIP"/>
    <property type="match status" value="1"/>
</dbReference>
<feature type="transmembrane region" description="Helical" evidence="7">
    <location>
        <begin position="115"/>
        <end position="137"/>
    </location>
</feature>
<evidence type="ECO:0000256" key="7">
    <source>
        <dbReference type="SAM" id="Phobius"/>
    </source>
</evidence>
<reference evidence="9 10" key="1">
    <citation type="journal article" date="2024" name="Commun. Biol.">
        <title>Comparative genomic analysis of thermophilic fungi reveals convergent evolutionary adaptations and gene losses.</title>
        <authorList>
            <person name="Steindorff A.S."/>
            <person name="Aguilar-Pontes M.V."/>
            <person name="Robinson A.J."/>
            <person name="Andreopoulos B."/>
            <person name="LaButti K."/>
            <person name="Kuo A."/>
            <person name="Mondo S."/>
            <person name="Riley R."/>
            <person name="Otillar R."/>
            <person name="Haridas S."/>
            <person name="Lipzen A."/>
            <person name="Grimwood J."/>
            <person name="Schmutz J."/>
            <person name="Clum A."/>
            <person name="Reid I.D."/>
            <person name="Moisan M.C."/>
            <person name="Butler G."/>
            <person name="Nguyen T.T.M."/>
            <person name="Dewar K."/>
            <person name="Conant G."/>
            <person name="Drula E."/>
            <person name="Henrissat B."/>
            <person name="Hansel C."/>
            <person name="Singer S."/>
            <person name="Hutchinson M.I."/>
            <person name="de Vries R.P."/>
            <person name="Natvig D.O."/>
            <person name="Powell A.J."/>
            <person name="Tsang A."/>
            <person name="Grigoriev I.V."/>
        </authorList>
    </citation>
    <scope>NUCLEOTIDE SEQUENCE [LARGE SCALE GENOMIC DNA]</scope>
    <source>
        <strain evidence="9 10">CBS 494.80</strain>
    </source>
</reference>
<evidence type="ECO:0000313" key="10">
    <source>
        <dbReference type="Proteomes" id="UP001595075"/>
    </source>
</evidence>
<dbReference type="InterPro" id="IPR004827">
    <property type="entry name" value="bZIP"/>
</dbReference>
<dbReference type="CDD" id="cd14688">
    <property type="entry name" value="bZIP_YAP"/>
    <property type="match status" value="1"/>
</dbReference>
<feature type="compositionally biased region" description="Polar residues" evidence="6">
    <location>
        <begin position="313"/>
        <end position="323"/>
    </location>
</feature>
<feature type="region of interest" description="Disordered" evidence="6">
    <location>
        <begin position="307"/>
        <end position="328"/>
    </location>
</feature>
<dbReference type="Gene3D" id="1.20.5.170">
    <property type="match status" value="1"/>
</dbReference>
<evidence type="ECO:0000256" key="5">
    <source>
        <dbReference type="ARBA" id="ARBA00023136"/>
    </source>
</evidence>
<name>A0ABR4C0P1_9HELO</name>
<dbReference type="SUPFAM" id="SSF57959">
    <property type="entry name" value="Leucine zipper domain"/>
    <property type="match status" value="1"/>
</dbReference>
<keyword evidence="10" id="KW-1185">Reference proteome</keyword>
<comment type="caution">
    <text evidence="9">The sequence shown here is derived from an EMBL/GenBank/DDBJ whole genome shotgun (WGS) entry which is preliminary data.</text>
</comment>
<dbReference type="SUPFAM" id="SSF81321">
    <property type="entry name" value="Family A G protein-coupled receptor-like"/>
    <property type="match status" value="1"/>
</dbReference>